<accession>A0A6P6YJY5</accession>
<keyword evidence="3" id="KW-1185">Reference proteome</keyword>
<dbReference type="OrthoDB" id="70707at2759"/>
<evidence type="ECO:0000256" key="1">
    <source>
        <dbReference type="PROSITE-ProRule" id="PRU00235"/>
    </source>
</evidence>
<dbReference type="InterPro" id="IPR011333">
    <property type="entry name" value="SKP1/BTB/POZ_sf"/>
</dbReference>
<dbReference type="Pfam" id="PF13540">
    <property type="entry name" value="RCC1_2"/>
    <property type="match status" value="1"/>
</dbReference>
<dbReference type="InterPro" id="IPR009091">
    <property type="entry name" value="RCC1/BLIP-II"/>
</dbReference>
<dbReference type="Pfam" id="PF00415">
    <property type="entry name" value="RCC1"/>
    <property type="match status" value="1"/>
</dbReference>
<dbReference type="InParanoid" id="A0A6P6YJY5"/>
<evidence type="ECO:0000313" key="3">
    <source>
        <dbReference type="Proteomes" id="UP000515146"/>
    </source>
</evidence>
<dbReference type="Gene3D" id="2.130.10.30">
    <property type="entry name" value="Regulator of chromosome condensation 1/beta-lactamase-inhibitor protein II"/>
    <property type="match status" value="1"/>
</dbReference>
<proteinExistence type="predicted"/>
<dbReference type="PROSITE" id="PS50097">
    <property type="entry name" value="BTB"/>
    <property type="match status" value="1"/>
</dbReference>
<protein>
    <submittedName>
        <fullName evidence="4">RCC1 and BTB domain-containing protein 1-like</fullName>
    </submittedName>
</protein>
<evidence type="ECO:0000313" key="4">
    <source>
        <dbReference type="RefSeq" id="XP_027205565.1"/>
    </source>
</evidence>
<dbReference type="AlphaFoldDB" id="A0A6P6YJY5"/>
<dbReference type="KEGG" id="dpte:113799170"/>
<dbReference type="InterPro" id="IPR000408">
    <property type="entry name" value="Reg_chr_condens"/>
</dbReference>
<gene>
    <name evidence="4" type="primary">LOC113799170</name>
</gene>
<dbReference type="PANTHER" id="PTHR45982:SF1">
    <property type="entry name" value="REGULATOR OF CHROMOSOME CONDENSATION"/>
    <property type="match status" value="1"/>
</dbReference>
<dbReference type="Gene3D" id="3.30.710.10">
    <property type="entry name" value="Potassium Channel Kv1.1, Chain A"/>
    <property type="match status" value="1"/>
</dbReference>
<sequence length="469" mass="53538">MYSMKGPLLCVSSGKKDAQIQFLQTIVSIANLFGECQEFILMTKNSTFVYGQQICTWLSLNHEQQRPQMITCLNGKKIIQVDSGSDFVAILTSDGQVYLASGNSVWQTNNTFRLISTDNDRFHMIASGANHLLLLRRDGHLFAIGDNEFGQITGELKSSYETMIDAGLCNIKLITSGWQHCHALTRSGRLYSWGRNENGQLGIGNLENQKQPHIVRFSNNFIKTNRLKNIVSALGHSLFLFENGEIFSCGYNKHGQLGLVVCSKFHEFSIALTKSSDYFIWGRKINEDYYEIPTSLNKKPISFAQASASILPLPLTFGLTSVIYLCTPKRLSTKSSIQESIICLFDNPDNYNVEFVIGNKFIRACKHYLKSISDYYCRMFSGDWRENNRVIIDAYSYDTYYAYLSMLHNGGFIEINEKIIAELIDLGNCYGDQQLLQYCRTFIYEKLNNSTIELYQPLITKYEMIEFDY</sequence>
<dbReference type="SMART" id="SM00225">
    <property type="entry name" value="BTB"/>
    <property type="match status" value="1"/>
</dbReference>
<dbReference type="PROSITE" id="PS00626">
    <property type="entry name" value="RCC1_2"/>
    <property type="match status" value="1"/>
</dbReference>
<name>A0A6P6YJY5_DERPT</name>
<feature type="domain" description="BTB" evidence="2">
    <location>
        <begin position="351"/>
        <end position="410"/>
    </location>
</feature>
<dbReference type="PANTHER" id="PTHR45982">
    <property type="entry name" value="REGULATOR OF CHROMOSOME CONDENSATION"/>
    <property type="match status" value="1"/>
</dbReference>
<dbReference type="SUPFAM" id="SSF54695">
    <property type="entry name" value="POZ domain"/>
    <property type="match status" value="1"/>
</dbReference>
<feature type="repeat" description="RCC1" evidence="1">
    <location>
        <begin position="188"/>
        <end position="243"/>
    </location>
</feature>
<dbReference type="RefSeq" id="XP_027205565.1">
    <property type="nucleotide sequence ID" value="XM_027349764.1"/>
</dbReference>
<dbReference type="PROSITE" id="PS50012">
    <property type="entry name" value="RCC1_3"/>
    <property type="match status" value="1"/>
</dbReference>
<reference evidence="4" key="1">
    <citation type="submission" date="2025-08" db="UniProtKB">
        <authorList>
            <consortium name="RefSeq"/>
        </authorList>
    </citation>
    <scope>IDENTIFICATION</scope>
    <source>
        <strain evidence="4">Airmid</strain>
    </source>
</reference>
<dbReference type="InterPro" id="IPR000210">
    <property type="entry name" value="BTB/POZ_dom"/>
</dbReference>
<dbReference type="InterPro" id="IPR051553">
    <property type="entry name" value="Ran_GTPase-activating"/>
</dbReference>
<evidence type="ECO:0000259" key="2">
    <source>
        <dbReference type="PROSITE" id="PS50097"/>
    </source>
</evidence>
<dbReference type="Pfam" id="PF00651">
    <property type="entry name" value="BTB"/>
    <property type="match status" value="1"/>
</dbReference>
<dbReference type="SUPFAM" id="SSF50985">
    <property type="entry name" value="RCC1/BLIP-II"/>
    <property type="match status" value="1"/>
</dbReference>
<organism evidence="3 4">
    <name type="scientific">Dermatophagoides pteronyssinus</name>
    <name type="common">European house dust mite</name>
    <dbReference type="NCBI Taxonomy" id="6956"/>
    <lineage>
        <taxon>Eukaryota</taxon>
        <taxon>Metazoa</taxon>
        <taxon>Ecdysozoa</taxon>
        <taxon>Arthropoda</taxon>
        <taxon>Chelicerata</taxon>
        <taxon>Arachnida</taxon>
        <taxon>Acari</taxon>
        <taxon>Acariformes</taxon>
        <taxon>Sarcoptiformes</taxon>
        <taxon>Astigmata</taxon>
        <taxon>Psoroptidia</taxon>
        <taxon>Analgoidea</taxon>
        <taxon>Pyroglyphidae</taxon>
        <taxon>Dermatophagoidinae</taxon>
        <taxon>Dermatophagoides</taxon>
    </lineage>
</organism>
<dbReference type="Proteomes" id="UP000515146">
    <property type="component" value="Unplaced"/>
</dbReference>